<evidence type="ECO:0000313" key="3">
    <source>
        <dbReference type="Proteomes" id="UP000294847"/>
    </source>
</evidence>
<feature type="region of interest" description="Disordered" evidence="1">
    <location>
        <begin position="61"/>
        <end position="88"/>
    </location>
</feature>
<feature type="region of interest" description="Disordered" evidence="1">
    <location>
        <begin position="1"/>
        <end position="35"/>
    </location>
</feature>
<organism evidence="2 3">
    <name type="scientific">Pyricularia oryzae</name>
    <name type="common">Rice blast fungus</name>
    <name type="synonym">Magnaporthe oryzae</name>
    <dbReference type="NCBI Taxonomy" id="318829"/>
    <lineage>
        <taxon>Eukaryota</taxon>
        <taxon>Fungi</taxon>
        <taxon>Dikarya</taxon>
        <taxon>Ascomycota</taxon>
        <taxon>Pezizomycotina</taxon>
        <taxon>Sordariomycetes</taxon>
        <taxon>Sordariomycetidae</taxon>
        <taxon>Magnaporthales</taxon>
        <taxon>Pyriculariaceae</taxon>
        <taxon>Pyricularia</taxon>
    </lineage>
</organism>
<evidence type="ECO:0000313" key="2">
    <source>
        <dbReference type="EMBL" id="QBZ54704.1"/>
    </source>
</evidence>
<accession>A0A4P7N443</accession>
<name>A0A4P7N443_PYROR</name>
<dbReference type="Proteomes" id="UP000294847">
    <property type="component" value="Chromosome 1"/>
</dbReference>
<dbReference type="AlphaFoldDB" id="A0A4P7N443"/>
<evidence type="ECO:0000256" key="1">
    <source>
        <dbReference type="SAM" id="MobiDB-lite"/>
    </source>
</evidence>
<sequence length="102" mass="11151">MLMHRASSRVSNKPSRDTPMMESTETLQSRHHHPDLKLFETNGALSRVDAVLLRSNVRKHTLGLNTPGGDEGPSPVDPTLVGETTAAGDPPYVLCDMMQLVM</sequence>
<dbReference type="EMBL" id="CP034204">
    <property type="protein sequence ID" value="QBZ54704.1"/>
    <property type="molecule type" value="Genomic_DNA"/>
</dbReference>
<reference evidence="2 3" key="1">
    <citation type="journal article" date="2019" name="Mol. Biol. Evol.">
        <title>Blast fungal genomes show frequent chromosomal changes, gene gains and losses, and effector gene turnover.</title>
        <authorList>
            <person name="Gomez Luciano L.B."/>
            <person name="Jason Tsai I."/>
            <person name="Chuma I."/>
            <person name="Tosa Y."/>
            <person name="Chen Y.H."/>
            <person name="Li J.Y."/>
            <person name="Li M.Y."/>
            <person name="Jade Lu M.Y."/>
            <person name="Nakayashiki H."/>
            <person name="Li W.H."/>
        </authorList>
    </citation>
    <scope>NUCLEOTIDE SEQUENCE [LARGE SCALE GENOMIC DNA]</scope>
    <source>
        <strain evidence="2">MZ5-1-6</strain>
    </source>
</reference>
<protein>
    <submittedName>
        <fullName evidence="2">Uncharacterized protein</fullName>
    </submittedName>
</protein>
<gene>
    <name evidence="2" type="ORF">PoMZ_10413</name>
</gene>
<proteinExistence type="predicted"/>